<reference evidence="6 7" key="1">
    <citation type="submission" date="2019-04" db="EMBL/GenBank/DDBJ databases">
        <title>Bacillus caeni sp. nov., a bacterium isolated from mangrove sediment.</title>
        <authorList>
            <person name="Huang H."/>
            <person name="Mo K."/>
            <person name="Hu Y."/>
        </authorList>
    </citation>
    <scope>NUCLEOTIDE SEQUENCE [LARGE SCALE GENOMIC DNA]</scope>
    <source>
        <strain evidence="6 7">HB172195</strain>
    </source>
</reference>
<accession>A0A5R9F3X9</accession>
<dbReference type="Gene3D" id="3.20.20.140">
    <property type="entry name" value="Metal-dependent hydrolases"/>
    <property type="match status" value="1"/>
</dbReference>
<dbReference type="OrthoDB" id="9788539at2"/>
<dbReference type="RefSeq" id="WP_138129351.1">
    <property type="nucleotide sequence ID" value="NZ_SWLG01000027.1"/>
</dbReference>
<keyword evidence="2 5" id="KW-0378">Hydrolase</keyword>
<sequence length="254" mass="29279">MIDIHCHILSGVDDGARNEINSIEMARKAVEEGITKIVATPHHKNGHHHNERSRILEAIEKLNQQLKVENIPLTILPGQEIRINGEMEEEYESHQLLTFNDQHNHMLVEFPSSNVPSYSKKLFFDLQLRGITPVIAHPERNKELMENPDRLYDLVKNGALTQLTASSLTGDFGKKIKKFSIQLIEHGLTHFLASDAHNCTNRSFHLQEAYNIVENQLSSEVKFQFQENAERLVHGETIFKEIPDRIKKKKFFFI</sequence>
<dbReference type="SUPFAM" id="SSF89550">
    <property type="entry name" value="PHP domain-like"/>
    <property type="match status" value="1"/>
</dbReference>
<evidence type="ECO:0000256" key="4">
    <source>
        <dbReference type="ARBA" id="ARBA00051722"/>
    </source>
</evidence>
<dbReference type="PIRSF" id="PIRSF016557">
    <property type="entry name" value="Caps_synth_CpsB"/>
    <property type="match status" value="1"/>
</dbReference>
<dbReference type="GO" id="GO:0030145">
    <property type="term" value="F:manganese ion binding"/>
    <property type="evidence" value="ECO:0007669"/>
    <property type="project" value="UniProtKB-UniRule"/>
</dbReference>
<comment type="similarity">
    <text evidence="1 5">Belongs to the metallo-dependent hydrolases superfamily. CpsB/CapC family.</text>
</comment>
<dbReference type="Pfam" id="PF19567">
    <property type="entry name" value="CpsB_CapC"/>
    <property type="match status" value="1"/>
</dbReference>
<dbReference type="PANTHER" id="PTHR39181">
    <property type="entry name" value="TYROSINE-PROTEIN PHOSPHATASE YWQE"/>
    <property type="match status" value="1"/>
</dbReference>
<gene>
    <name evidence="6" type="ORF">FCL54_21890</name>
</gene>
<comment type="caution">
    <text evidence="6">The sequence shown here is derived from an EMBL/GenBank/DDBJ whole genome shotgun (WGS) entry which is preliminary data.</text>
</comment>
<proteinExistence type="inferred from homology"/>
<name>A0A5R9F3X9_9BACL</name>
<organism evidence="6 7">
    <name type="scientific">Exobacillus caeni</name>
    <dbReference type="NCBI Taxonomy" id="2574798"/>
    <lineage>
        <taxon>Bacteria</taxon>
        <taxon>Bacillati</taxon>
        <taxon>Bacillota</taxon>
        <taxon>Bacilli</taxon>
        <taxon>Bacillales</taxon>
        <taxon>Guptibacillaceae</taxon>
        <taxon>Exobacillus</taxon>
    </lineage>
</organism>
<evidence type="ECO:0000256" key="1">
    <source>
        <dbReference type="ARBA" id="ARBA00005750"/>
    </source>
</evidence>
<dbReference type="EC" id="3.1.3.48" evidence="5"/>
<dbReference type="EMBL" id="SWLG01000027">
    <property type="protein sequence ID" value="TLS35174.1"/>
    <property type="molecule type" value="Genomic_DNA"/>
</dbReference>
<comment type="catalytic activity">
    <reaction evidence="4 5">
        <text>O-phospho-L-tyrosyl-[protein] + H2O = L-tyrosyl-[protein] + phosphate</text>
        <dbReference type="Rhea" id="RHEA:10684"/>
        <dbReference type="Rhea" id="RHEA-COMP:10136"/>
        <dbReference type="Rhea" id="RHEA-COMP:20101"/>
        <dbReference type="ChEBI" id="CHEBI:15377"/>
        <dbReference type="ChEBI" id="CHEBI:43474"/>
        <dbReference type="ChEBI" id="CHEBI:46858"/>
        <dbReference type="ChEBI" id="CHEBI:61978"/>
        <dbReference type="EC" id="3.1.3.48"/>
    </reaction>
</comment>
<dbReference type="InterPro" id="IPR016195">
    <property type="entry name" value="Pol/histidinol_Pase-like"/>
</dbReference>
<dbReference type="AlphaFoldDB" id="A0A5R9F3X9"/>
<evidence type="ECO:0000256" key="5">
    <source>
        <dbReference type="PIRNR" id="PIRNR016557"/>
    </source>
</evidence>
<dbReference type="GO" id="GO:0004725">
    <property type="term" value="F:protein tyrosine phosphatase activity"/>
    <property type="evidence" value="ECO:0007669"/>
    <property type="project" value="UniProtKB-UniRule"/>
</dbReference>
<dbReference type="InterPro" id="IPR016667">
    <property type="entry name" value="Caps_polysacc_synth_CpsB/CapC"/>
</dbReference>
<evidence type="ECO:0000313" key="6">
    <source>
        <dbReference type="EMBL" id="TLS35174.1"/>
    </source>
</evidence>
<evidence type="ECO:0000313" key="7">
    <source>
        <dbReference type="Proteomes" id="UP000308230"/>
    </source>
</evidence>
<keyword evidence="3 5" id="KW-0904">Protein phosphatase</keyword>
<dbReference type="Proteomes" id="UP000308230">
    <property type="component" value="Unassembled WGS sequence"/>
</dbReference>
<protein>
    <recommendedName>
        <fullName evidence="5">Tyrosine-protein phosphatase</fullName>
        <ecNumber evidence="5">3.1.3.48</ecNumber>
    </recommendedName>
</protein>
<dbReference type="PANTHER" id="PTHR39181:SF1">
    <property type="entry name" value="TYROSINE-PROTEIN PHOSPHATASE YWQE"/>
    <property type="match status" value="1"/>
</dbReference>
<evidence type="ECO:0000256" key="2">
    <source>
        <dbReference type="ARBA" id="ARBA00022801"/>
    </source>
</evidence>
<keyword evidence="7" id="KW-1185">Reference proteome</keyword>
<evidence type="ECO:0000256" key="3">
    <source>
        <dbReference type="ARBA" id="ARBA00022912"/>
    </source>
</evidence>